<protein>
    <submittedName>
        <fullName evidence="1">Uncharacterized protein</fullName>
    </submittedName>
</protein>
<reference evidence="1 2" key="2">
    <citation type="submission" date="2017-10" db="EMBL/GenBank/DDBJ databases">
        <authorList>
            <person name="Banno H."/>
            <person name="Chua N.-H."/>
        </authorList>
    </citation>
    <scope>NUCLEOTIDE SEQUENCE [LARGE SCALE GENOMIC DNA]</scope>
    <source>
        <strain evidence="1 2">JK623</strain>
    </source>
</reference>
<reference evidence="1 2" key="1">
    <citation type="submission" date="2017-10" db="EMBL/GenBank/DDBJ databases">
        <title>Resolving the taxonomy of Roseburia spp., Eubacterium rectale and Agathobacter spp. through phylogenomic analysis.</title>
        <authorList>
            <person name="Sheridan P.O."/>
            <person name="Walker A.W."/>
            <person name="Duncan S.H."/>
            <person name="Scott K.P."/>
            <person name="Toole P.W.O."/>
            <person name="Luis P."/>
            <person name="Flint H.J."/>
        </authorList>
    </citation>
    <scope>NUCLEOTIDE SEQUENCE [LARGE SCALE GENOMIC DNA]</scope>
    <source>
        <strain evidence="1 2">JK623</strain>
    </source>
</reference>
<dbReference type="RefSeq" id="WP_207653770.1">
    <property type="nucleotide sequence ID" value="NZ_PDYG01000062.1"/>
</dbReference>
<organism evidence="1 2">
    <name type="scientific">Agathobacter ruminis</name>
    <dbReference type="NCBI Taxonomy" id="1712665"/>
    <lineage>
        <taxon>Bacteria</taxon>
        <taxon>Bacillati</taxon>
        <taxon>Bacillota</taxon>
        <taxon>Clostridia</taxon>
        <taxon>Lachnospirales</taxon>
        <taxon>Lachnospiraceae</taxon>
        <taxon>Agathobacter</taxon>
    </lineage>
</organism>
<evidence type="ECO:0000313" key="2">
    <source>
        <dbReference type="Proteomes" id="UP000224563"/>
    </source>
</evidence>
<comment type="caution">
    <text evidence="1">The sequence shown here is derived from an EMBL/GenBank/DDBJ whole genome shotgun (WGS) entry which is preliminary data.</text>
</comment>
<accession>A0A2G3E263</accession>
<name>A0A2G3E263_9FIRM</name>
<dbReference type="AlphaFoldDB" id="A0A2G3E263"/>
<gene>
    <name evidence="1" type="ORF">CSX02_08295</name>
</gene>
<evidence type="ECO:0000313" key="1">
    <source>
        <dbReference type="EMBL" id="PHU37377.1"/>
    </source>
</evidence>
<keyword evidence="2" id="KW-1185">Reference proteome</keyword>
<dbReference type="EMBL" id="PDYG01000062">
    <property type="protein sequence ID" value="PHU37377.1"/>
    <property type="molecule type" value="Genomic_DNA"/>
</dbReference>
<proteinExistence type="predicted"/>
<feature type="non-terminal residue" evidence="1">
    <location>
        <position position="1"/>
    </location>
</feature>
<sequence length="62" mass="7614">FLGNVEIPIRPRYVHGFAKVFGWERIEESWLVAFFKWWQGKTYYEENGLYYPSELYKKSDDE</sequence>
<dbReference type="Proteomes" id="UP000224563">
    <property type="component" value="Unassembled WGS sequence"/>
</dbReference>